<feature type="transmembrane region" description="Helical" evidence="1">
    <location>
        <begin position="97"/>
        <end position="117"/>
    </location>
</feature>
<evidence type="ECO:0000313" key="2">
    <source>
        <dbReference type="EMBL" id="MBB4677925.1"/>
    </source>
</evidence>
<dbReference type="AlphaFoldDB" id="A0A7W7CBC5"/>
<dbReference type="Proteomes" id="UP000533598">
    <property type="component" value="Unassembled WGS sequence"/>
</dbReference>
<feature type="transmembrane region" description="Helical" evidence="1">
    <location>
        <begin position="26"/>
        <end position="46"/>
    </location>
</feature>
<reference evidence="2 3" key="1">
    <citation type="submission" date="2020-08" db="EMBL/GenBank/DDBJ databases">
        <title>Sequencing the genomes of 1000 actinobacteria strains.</title>
        <authorList>
            <person name="Klenk H.-P."/>
        </authorList>
    </citation>
    <scope>NUCLEOTIDE SEQUENCE [LARGE SCALE GENOMIC DNA]</scope>
    <source>
        <strain evidence="2 3">DSM 44230</strain>
    </source>
</reference>
<comment type="caution">
    <text evidence="2">The sequence shown here is derived from an EMBL/GenBank/DDBJ whole genome shotgun (WGS) entry which is preliminary data.</text>
</comment>
<keyword evidence="3" id="KW-1185">Reference proteome</keyword>
<accession>A0A7W7CBC5</accession>
<keyword evidence="1" id="KW-0812">Transmembrane</keyword>
<dbReference type="RefSeq" id="WP_185003810.1">
    <property type="nucleotide sequence ID" value="NZ_JACHMH010000001.1"/>
</dbReference>
<organism evidence="2 3">
    <name type="scientific">Crossiella cryophila</name>
    <dbReference type="NCBI Taxonomy" id="43355"/>
    <lineage>
        <taxon>Bacteria</taxon>
        <taxon>Bacillati</taxon>
        <taxon>Actinomycetota</taxon>
        <taxon>Actinomycetes</taxon>
        <taxon>Pseudonocardiales</taxon>
        <taxon>Pseudonocardiaceae</taxon>
        <taxon>Crossiella</taxon>
    </lineage>
</organism>
<dbReference type="EMBL" id="JACHMH010000001">
    <property type="protein sequence ID" value="MBB4677925.1"/>
    <property type="molecule type" value="Genomic_DNA"/>
</dbReference>
<protein>
    <submittedName>
        <fullName evidence="2">Uncharacterized protein</fullName>
    </submittedName>
</protein>
<gene>
    <name evidence="2" type="ORF">HNR67_004043</name>
</gene>
<sequence length="148" mass="16058">MVTYVVWVFLDIAGHVLSGDYIAEPMLAAVLADSVLRAISGILILATVRSWRYTMPDGLMLLLAWAAAGGSLAFPLYKTARFALAANHLAEPWPAPYFTVALLGLSAGAALFVTAAVSFLNRSNAPRRWAILGLFLGFFVMYLPVSHW</sequence>
<evidence type="ECO:0000313" key="3">
    <source>
        <dbReference type="Proteomes" id="UP000533598"/>
    </source>
</evidence>
<feature type="transmembrane region" description="Helical" evidence="1">
    <location>
        <begin position="58"/>
        <end position="77"/>
    </location>
</feature>
<name>A0A7W7CBC5_9PSEU</name>
<feature type="transmembrane region" description="Helical" evidence="1">
    <location>
        <begin position="129"/>
        <end position="145"/>
    </location>
</feature>
<proteinExistence type="predicted"/>
<evidence type="ECO:0000256" key="1">
    <source>
        <dbReference type="SAM" id="Phobius"/>
    </source>
</evidence>
<keyword evidence="1" id="KW-1133">Transmembrane helix</keyword>
<keyword evidence="1" id="KW-0472">Membrane</keyword>